<dbReference type="AlphaFoldDB" id="A0AAN0JRY4"/>
<evidence type="ECO:0000313" key="3">
    <source>
        <dbReference type="Proteomes" id="UP000007879"/>
    </source>
</evidence>
<feature type="coiled-coil region" evidence="1">
    <location>
        <begin position="45"/>
        <end position="135"/>
    </location>
</feature>
<evidence type="ECO:0000313" key="2">
    <source>
        <dbReference type="EnsemblMetazoa" id="XP_019859769.1"/>
    </source>
</evidence>
<dbReference type="KEGG" id="aqu:109588008"/>
<accession>A0AAN0JRY4</accession>
<dbReference type="RefSeq" id="XP_019859769.1">
    <property type="nucleotide sequence ID" value="XM_020004210.1"/>
</dbReference>
<dbReference type="Gene3D" id="3.80.10.10">
    <property type="entry name" value="Ribonuclease Inhibitor"/>
    <property type="match status" value="2"/>
</dbReference>
<dbReference type="SUPFAM" id="SSF52047">
    <property type="entry name" value="RNI-like"/>
    <property type="match status" value="1"/>
</dbReference>
<dbReference type="InterPro" id="IPR032675">
    <property type="entry name" value="LRR_dom_sf"/>
</dbReference>
<dbReference type="GeneID" id="109588008"/>
<evidence type="ECO:0000256" key="1">
    <source>
        <dbReference type="SAM" id="Coils"/>
    </source>
</evidence>
<keyword evidence="3" id="KW-1185">Reference proteome</keyword>
<sequence length="357" mass="40463">MAVLGKIEILQTRGVKKFIVGNCIMWDATQVVSENIEGTNLLVQINDLKAALKDRDERMMAIEAELAKFKELSESKLKEIERLKRDLKESQCINVQNEEVINELKETILSLEDNEDTLNEVIEVTENDLASLKELSETRLQEIEQLKLKLGYNNTQEKVVWSQNSVQLTSPSVDQCIEVISELEEEHESITLKDSSSDSTQFLMPIILERGTIKGITIYSSLLSRADILSFSSQLSTNKSLTTLVLTTGSIGNNGVMALAESLQYNKTLEYLYLSYNYDLTITSVSAESLAEFLLVNTTLSCLYLDHTGMTTDGVMILMESLKTNNTLEELWLDEKHKKICTTLPYYDHIKDKLYFL</sequence>
<dbReference type="InterPro" id="IPR052394">
    <property type="entry name" value="LRR-containing"/>
</dbReference>
<reference evidence="3" key="1">
    <citation type="journal article" date="2010" name="Nature">
        <title>The Amphimedon queenslandica genome and the evolution of animal complexity.</title>
        <authorList>
            <person name="Srivastava M."/>
            <person name="Simakov O."/>
            <person name="Chapman J."/>
            <person name="Fahey B."/>
            <person name="Gauthier M.E."/>
            <person name="Mitros T."/>
            <person name="Richards G.S."/>
            <person name="Conaco C."/>
            <person name="Dacre M."/>
            <person name="Hellsten U."/>
            <person name="Larroux C."/>
            <person name="Putnam N.H."/>
            <person name="Stanke M."/>
            <person name="Adamska M."/>
            <person name="Darling A."/>
            <person name="Degnan S.M."/>
            <person name="Oakley T.H."/>
            <person name="Plachetzki D.C."/>
            <person name="Zhai Y."/>
            <person name="Adamski M."/>
            <person name="Calcino A."/>
            <person name="Cummins S.F."/>
            <person name="Goodstein D.M."/>
            <person name="Harris C."/>
            <person name="Jackson D.J."/>
            <person name="Leys S.P."/>
            <person name="Shu S."/>
            <person name="Woodcroft B.J."/>
            <person name="Vervoort M."/>
            <person name="Kosik K.S."/>
            <person name="Manning G."/>
            <person name="Degnan B.M."/>
            <person name="Rokhsar D.S."/>
        </authorList>
    </citation>
    <scope>NUCLEOTIDE SEQUENCE [LARGE SCALE GENOMIC DNA]</scope>
</reference>
<dbReference type="PANTHER" id="PTHR24114">
    <property type="entry name" value="LEUCINE RICH REPEAT FAMILY PROTEIN"/>
    <property type="match status" value="1"/>
</dbReference>
<dbReference type="SMART" id="SM00368">
    <property type="entry name" value="LRR_RI"/>
    <property type="match status" value="3"/>
</dbReference>
<dbReference type="EnsemblMetazoa" id="XM_020004210.1">
    <property type="protein sequence ID" value="XP_019859769.1"/>
    <property type="gene ID" value="LOC109588008"/>
</dbReference>
<dbReference type="PANTHER" id="PTHR24114:SF2">
    <property type="entry name" value="F-BOX DOMAIN-CONTAINING PROTEIN-RELATED"/>
    <property type="match status" value="1"/>
</dbReference>
<name>A0AAN0JRY4_AMPQE</name>
<protein>
    <submittedName>
        <fullName evidence="2">Uncharacterized protein</fullName>
    </submittedName>
</protein>
<dbReference type="Proteomes" id="UP000007879">
    <property type="component" value="Unassembled WGS sequence"/>
</dbReference>
<keyword evidence="1" id="KW-0175">Coiled coil</keyword>
<reference evidence="2" key="2">
    <citation type="submission" date="2024-06" db="UniProtKB">
        <authorList>
            <consortium name="EnsemblMetazoa"/>
        </authorList>
    </citation>
    <scope>IDENTIFICATION</scope>
</reference>
<organism evidence="2 3">
    <name type="scientific">Amphimedon queenslandica</name>
    <name type="common">Sponge</name>
    <dbReference type="NCBI Taxonomy" id="400682"/>
    <lineage>
        <taxon>Eukaryota</taxon>
        <taxon>Metazoa</taxon>
        <taxon>Porifera</taxon>
        <taxon>Demospongiae</taxon>
        <taxon>Heteroscleromorpha</taxon>
        <taxon>Haplosclerida</taxon>
        <taxon>Niphatidae</taxon>
        <taxon>Amphimedon</taxon>
    </lineage>
</organism>
<proteinExistence type="predicted"/>